<dbReference type="Gene3D" id="3.40.50.920">
    <property type="match status" value="1"/>
</dbReference>
<comment type="cofactor">
    <cofactor evidence="1">
        <name>thiamine diphosphate</name>
        <dbReference type="ChEBI" id="CHEBI:58937"/>
    </cofactor>
</comment>
<dbReference type="InterPro" id="IPR005475">
    <property type="entry name" value="Transketolase-like_Pyr-bd"/>
</dbReference>
<evidence type="ECO:0000259" key="4">
    <source>
        <dbReference type="SMART" id="SM00861"/>
    </source>
</evidence>
<dbReference type="FunFam" id="3.40.50.920:FF:000001">
    <property type="entry name" value="Pyruvate dehydrogenase E1 beta subunit"/>
    <property type="match status" value="1"/>
</dbReference>
<dbReference type="FunFam" id="3.40.50.970:FF:000001">
    <property type="entry name" value="Pyruvate dehydrogenase E1 beta subunit"/>
    <property type="match status" value="1"/>
</dbReference>
<dbReference type="Pfam" id="PF02780">
    <property type="entry name" value="Transketolase_C"/>
    <property type="match status" value="1"/>
</dbReference>
<evidence type="ECO:0000313" key="5">
    <source>
        <dbReference type="EMBL" id="TET10400.1"/>
    </source>
</evidence>
<dbReference type="InterPro" id="IPR029061">
    <property type="entry name" value="THDP-binding"/>
</dbReference>
<accession>A0A523RXB8</accession>
<organism evidence="5 6">
    <name type="scientific">Aerophobetes bacterium</name>
    <dbReference type="NCBI Taxonomy" id="2030807"/>
    <lineage>
        <taxon>Bacteria</taxon>
        <taxon>Candidatus Aerophobota</taxon>
    </lineage>
</organism>
<dbReference type="AlphaFoldDB" id="A0A523RXB8"/>
<dbReference type="Gene3D" id="3.40.50.970">
    <property type="match status" value="1"/>
</dbReference>
<feature type="domain" description="Transketolase-like pyrimidine-binding" evidence="4">
    <location>
        <begin position="4"/>
        <end position="181"/>
    </location>
</feature>
<dbReference type="Pfam" id="PF02779">
    <property type="entry name" value="Transket_pyr"/>
    <property type="match status" value="1"/>
</dbReference>
<comment type="caution">
    <text evidence="5">The sequence shown here is derived from an EMBL/GenBank/DDBJ whole genome shotgun (WGS) entry which is preliminary data.</text>
</comment>
<dbReference type="SMART" id="SM00861">
    <property type="entry name" value="Transket_pyr"/>
    <property type="match status" value="1"/>
</dbReference>
<reference evidence="5 6" key="1">
    <citation type="submission" date="2019-03" db="EMBL/GenBank/DDBJ databases">
        <title>Metabolic potential of uncultured bacteria and archaea associated with petroleum seepage in deep-sea sediments.</title>
        <authorList>
            <person name="Dong X."/>
            <person name="Hubert C."/>
        </authorList>
    </citation>
    <scope>NUCLEOTIDE SEQUENCE [LARGE SCALE GENOMIC DNA]</scope>
    <source>
        <strain evidence="5">E44_bin7</strain>
    </source>
</reference>
<protein>
    <submittedName>
        <fullName evidence="5">Alpha-ketoacid dehydrogenase subunit beta</fullName>
    </submittedName>
</protein>
<gene>
    <name evidence="5" type="ORF">E3J84_04090</name>
</gene>
<evidence type="ECO:0000313" key="6">
    <source>
        <dbReference type="Proteomes" id="UP000316360"/>
    </source>
</evidence>
<dbReference type="EMBL" id="SOKJ01000229">
    <property type="protein sequence ID" value="TET10400.1"/>
    <property type="molecule type" value="Genomic_DNA"/>
</dbReference>
<keyword evidence="2" id="KW-0560">Oxidoreductase</keyword>
<dbReference type="SUPFAM" id="SSF52518">
    <property type="entry name" value="Thiamin diphosphate-binding fold (THDP-binding)"/>
    <property type="match status" value="1"/>
</dbReference>
<dbReference type="InterPro" id="IPR033248">
    <property type="entry name" value="Transketolase_C"/>
</dbReference>
<dbReference type="GO" id="GO:0016491">
    <property type="term" value="F:oxidoreductase activity"/>
    <property type="evidence" value="ECO:0007669"/>
    <property type="project" value="UniProtKB-KW"/>
</dbReference>
<dbReference type="PANTHER" id="PTHR43257">
    <property type="entry name" value="PYRUVATE DEHYDROGENASE E1 COMPONENT BETA SUBUNIT"/>
    <property type="match status" value="1"/>
</dbReference>
<evidence type="ECO:0000256" key="3">
    <source>
        <dbReference type="ARBA" id="ARBA00023052"/>
    </source>
</evidence>
<evidence type="ECO:0000256" key="1">
    <source>
        <dbReference type="ARBA" id="ARBA00001964"/>
    </source>
</evidence>
<dbReference type="SUPFAM" id="SSF52922">
    <property type="entry name" value="TK C-terminal domain-like"/>
    <property type="match status" value="1"/>
</dbReference>
<dbReference type="NCBIfam" id="NF006667">
    <property type="entry name" value="PRK09212.1"/>
    <property type="match status" value="1"/>
</dbReference>
<sequence>MPRITYREAINEALREELLRDENVFLMGEDIGKHGGAFAVTKGLWDEFGSKRIKDTPISENTIVGCGVGAAITGMRPVIEIMFMDFVTLALDQIVNHAAKIRYLSGGQQKVPLVIRTQQGGGGEKGTAAQHSQCLEAWFVHVPGLKVVLPSTPCDAKGLLKASIRDDNPVIYIEHKNCYPLQGEVPQNDYIVPLGRADIKRKGKDVTVIANGLLLHSTLKVAEELKREGIEVEVIDPLTFSPLDKKTITDSVKKTGRAVIVHEACKTGGIGGEIGMIILEEAFDYLDAPIQRVGALDAPISFSLPEEMRILPDEKRIKVAIRKVLE</sequence>
<proteinExistence type="predicted"/>
<keyword evidence="3" id="KW-0786">Thiamine pyrophosphate</keyword>
<dbReference type="Proteomes" id="UP000316360">
    <property type="component" value="Unassembled WGS sequence"/>
</dbReference>
<dbReference type="InterPro" id="IPR009014">
    <property type="entry name" value="Transketo_C/PFOR_II"/>
</dbReference>
<evidence type="ECO:0000256" key="2">
    <source>
        <dbReference type="ARBA" id="ARBA00023002"/>
    </source>
</evidence>
<dbReference type="CDD" id="cd07036">
    <property type="entry name" value="TPP_PYR_E1-PDHc-beta_like"/>
    <property type="match status" value="1"/>
</dbReference>
<dbReference type="PANTHER" id="PTHR43257:SF2">
    <property type="entry name" value="PYRUVATE DEHYDROGENASE E1 COMPONENT SUBUNIT BETA"/>
    <property type="match status" value="1"/>
</dbReference>
<name>A0A523RXB8_UNCAE</name>